<evidence type="ECO:0000256" key="2">
    <source>
        <dbReference type="ARBA" id="ARBA00023295"/>
    </source>
</evidence>
<organism evidence="4 5">
    <name type="scientific">Mycoplasma capricolum subsp. capricolum 14232</name>
    <dbReference type="NCBI Taxonomy" id="1188238"/>
    <lineage>
        <taxon>Bacteria</taxon>
        <taxon>Bacillati</taxon>
        <taxon>Mycoplasmatota</taxon>
        <taxon>Mollicutes</taxon>
        <taxon>Mycoplasmataceae</taxon>
        <taxon>Mycoplasma</taxon>
    </lineage>
</organism>
<sequence length="599" mass="70927">MKLIDRVAIHHQQRSNMAYCYDKDYIHIILRTKKDDLKKVVIHHGDPFLRGHYLLGDDYIDLKPKEMTKTGSTKLYDYWFVELKPEFKRLTYFFELFGIDDDHCYFGEKGFYETSDFKMINTGGWGFNYAWMNPNDIYQAPNWINDTIWYQIFPERFANGNPEISPKNVLAWNSADPSYDSFFGGDLQGIIDHLDHLVELGVNGLYLCPIFKAKSNHKYDTIDYLQIDPNFGDKKTFKRLVEECHKRNIKVMLDAVFNHAGYWNKFWQDVLKNQENSKYKDWFYINKFPLQEQIIDKNNQHKKINNYYTFGFHEVMPKINTTNKDAKKYLLKVANYWIKEFDIDAWRLDAANEVDHEFWRDFRKTVNKNKSIYILGEIWGYAHPWLKGDQFDGVTNYMITSPICELVTKTIKPSKFNDKTTEVLNNYPRNVFKGMLNCLTSHDTTRLLTLCNNDIRKFKLAYSLVFMLAGAPSIYYGDEIGLDGAHDPLNRKCMNWNKSQWNYEIFNYSKKLIQIRKENPVLGSYGILKYTLIDDDKNYLEFIKYDDNNTYLILVNNSDDKLEIKKDELVNNIDLISDQIQTNKTISLDPISMKVFKIK</sequence>
<dbReference type="Pfam" id="PF00128">
    <property type="entry name" value="Alpha-amylase"/>
    <property type="match status" value="1"/>
</dbReference>
<dbReference type="SMART" id="SM00642">
    <property type="entry name" value="Aamy"/>
    <property type="match status" value="1"/>
</dbReference>
<dbReference type="EMBL" id="JFDO01000004">
    <property type="protein sequence ID" value="KEZ20580.1"/>
    <property type="molecule type" value="Genomic_DNA"/>
</dbReference>
<dbReference type="PANTHER" id="PTHR10357:SF210">
    <property type="entry name" value="MALTODEXTRIN GLUCOSIDASE"/>
    <property type="match status" value="1"/>
</dbReference>
<name>A0A084ERI8_MYCCA</name>
<evidence type="ECO:0000256" key="1">
    <source>
        <dbReference type="ARBA" id="ARBA00022801"/>
    </source>
</evidence>
<dbReference type="InterPro" id="IPR006047">
    <property type="entry name" value="GH13_cat_dom"/>
</dbReference>
<accession>A0A084ERI8</accession>
<dbReference type="CDD" id="cd02857">
    <property type="entry name" value="E_set_CDase_PDE_N"/>
    <property type="match status" value="1"/>
</dbReference>
<reference evidence="4 5" key="1">
    <citation type="submission" date="2014-02" db="EMBL/GenBank/DDBJ databases">
        <title>Genome sequence of Mycoplasma capricolum subsp. capricolum strain 14232.</title>
        <authorList>
            <person name="Sirand-Pugnet P."/>
            <person name="Breton M."/>
            <person name="Dordet-Frisoni E."/>
            <person name="Baranowski E."/>
            <person name="Barre A."/>
            <person name="Couture C."/>
            <person name="Dupuy V."/>
            <person name="Gaurivaud P."/>
            <person name="Jacob D."/>
            <person name="Lemaitre C."/>
            <person name="Manso-Silvan L."/>
            <person name="Nikolski M."/>
            <person name="Nouvel L.-X."/>
            <person name="Poumarat F."/>
            <person name="Tardy F."/>
            <person name="Thebault P."/>
            <person name="Theil S."/>
            <person name="Citti C."/>
            <person name="Thiaucourt F."/>
            <person name="Blanchard A."/>
        </authorList>
    </citation>
    <scope>NUCLEOTIDE SEQUENCE [LARGE SCALE GENOMIC DNA]</scope>
    <source>
        <strain evidence="4 5">14232</strain>
    </source>
</reference>
<dbReference type="InterPro" id="IPR045857">
    <property type="entry name" value="O16G_dom_2"/>
</dbReference>
<dbReference type="Gene3D" id="2.60.40.10">
    <property type="entry name" value="Immunoglobulins"/>
    <property type="match status" value="1"/>
</dbReference>
<feature type="domain" description="Glycosyl hydrolase family 13 catalytic" evidence="3">
    <location>
        <begin position="151"/>
        <end position="516"/>
    </location>
</feature>
<dbReference type="GO" id="GO:0004553">
    <property type="term" value="F:hydrolase activity, hydrolyzing O-glycosyl compounds"/>
    <property type="evidence" value="ECO:0007669"/>
    <property type="project" value="InterPro"/>
</dbReference>
<dbReference type="Proteomes" id="UP000028533">
    <property type="component" value="Unassembled WGS sequence"/>
</dbReference>
<evidence type="ECO:0000313" key="4">
    <source>
        <dbReference type="EMBL" id="KEZ20580.1"/>
    </source>
</evidence>
<dbReference type="InterPro" id="IPR017853">
    <property type="entry name" value="GH"/>
</dbReference>
<evidence type="ECO:0000313" key="5">
    <source>
        <dbReference type="Proteomes" id="UP000028533"/>
    </source>
</evidence>
<gene>
    <name evidence="4" type="ORF">MCAPa_1560</name>
</gene>
<comment type="caution">
    <text evidence="4">The sequence shown here is derived from an EMBL/GenBank/DDBJ whole genome shotgun (WGS) entry which is preliminary data.</text>
</comment>
<dbReference type="AlphaFoldDB" id="A0A084ERI8"/>
<keyword evidence="2" id="KW-0326">Glycosidase</keyword>
<dbReference type="SUPFAM" id="SSF51011">
    <property type="entry name" value="Glycosyl hydrolase domain"/>
    <property type="match status" value="1"/>
</dbReference>
<dbReference type="CDD" id="cd11338">
    <property type="entry name" value="AmyAc_CMD"/>
    <property type="match status" value="1"/>
</dbReference>
<keyword evidence="1" id="KW-0378">Hydrolase</keyword>
<evidence type="ECO:0000259" key="3">
    <source>
        <dbReference type="SMART" id="SM00642"/>
    </source>
</evidence>
<dbReference type="Gene3D" id="3.90.400.10">
    <property type="entry name" value="Oligo-1,6-glucosidase, Domain 2"/>
    <property type="match status" value="1"/>
</dbReference>
<protein>
    <submittedName>
        <fullName evidence="4">Putative maltogenic amylase</fullName>
    </submittedName>
</protein>
<dbReference type="SUPFAM" id="SSF51445">
    <property type="entry name" value="(Trans)glycosidases"/>
    <property type="match status" value="1"/>
</dbReference>
<dbReference type="Gene3D" id="3.20.20.80">
    <property type="entry name" value="Glycosidases"/>
    <property type="match status" value="1"/>
</dbReference>
<dbReference type="InterPro" id="IPR004185">
    <property type="entry name" value="Glyco_hydro_13_lg-like_dom"/>
</dbReference>
<dbReference type="GO" id="GO:0005975">
    <property type="term" value="P:carbohydrate metabolic process"/>
    <property type="evidence" value="ECO:0007669"/>
    <property type="project" value="InterPro"/>
</dbReference>
<dbReference type="InterPro" id="IPR013783">
    <property type="entry name" value="Ig-like_fold"/>
</dbReference>
<dbReference type="Pfam" id="PF02903">
    <property type="entry name" value="Alpha-amylase_N"/>
    <property type="match status" value="1"/>
</dbReference>
<proteinExistence type="predicted"/>
<dbReference type="RefSeq" id="WP_036431222.1">
    <property type="nucleotide sequence ID" value="NZ_JFDO01000004.1"/>
</dbReference>
<dbReference type="PANTHER" id="PTHR10357">
    <property type="entry name" value="ALPHA-AMYLASE FAMILY MEMBER"/>
    <property type="match status" value="1"/>
</dbReference>